<dbReference type="PhylomeDB" id="A0A068UPN2"/>
<evidence type="ECO:0000256" key="10">
    <source>
        <dbReference type="ARBA" id="ARBA00023136"/>
    </source>
</evidence>
<keyword evidence="8 11" id="KW-1133">Transmembrane helix</keyword>
<sequence>MYGKSSSSSNTNTILLGPLTSEHINPIGNVFIEAGSNLVKNEFGAYGEKIFGSSSSFLQSNFVSRHLSNPQYYFEVNDDYVKNKIKMILFPFLHKGHWIRATEMVGGEILCKPPYCDINAPDLYIPMMGFGTCMVLAGFFLGINGKFSPEALGVHFTTALLCWILQVLLLGATLHSLGGGGDIPLLDLVGYGGYIFTAASVVIISRIIWDHLFCAITLWESFCMGVFLVKTMKRILISEVKRVDYKHSSKRDYLLLSIAISQIPLLFWIASICVKS</sequence>
<keyword evidence="10 11" id="KW-0472">Membrane</keyword>
<evidence type="ECO:0000313" key="13">
    <source>
        <dbReference type="Proteomes" id="UP000295252"/>
    </source>
</evidence>
<keyword evidence="7" id="KW-0653">Protein transport</keyword>
<keyword evidence="6" id="KW-0256">Endoplasmic reticulum</keyword>
<dbReference type="GO" id="GO:0005793">
    <property type="term" value="C:endoplasmic reticulum-Golgi intermediate compartment"/>
    <property type="evidence" value="ECO:0007669"/>
    <property type="project" value="TreeGrafter"/>
</dbReference>
<feature type="transmembrane region" description="Helical" evidence="11">
    <location>
        <begin position="123"/>
        <end position="143"/>
    </location>
</feature>
<evidence type="ECO:0000256" key="4">
    <source>
        <dbReference type="ARBA" id="ARBA00022448"/>
    </source>
</evidence>
<gene>
    <name evidence="12" type="ORF">GSCOC_T00030910001</name>
</gene>
<dbReference type="GO" id="GO:0006888">
    <property type="term" value="P:endoplasmic reticulum to Golgi vesicle-mediated transport"/>
    <property type="evidence" value="ECO:0007669"/>
    <property type="project" value="InterPro"/>
</dbReference>
<evidence type="ECO:0008006" key="14">
    <source>
        <dbReference type="Google" id="ProtNLM"/>
    </source>
</evidence>
<dbReference type="AlphaFoldDB" id="A0A068UPN2"/>
<dbReference type="PANTHER" id="PTHR14083:SF3">
    <property type="entry name" value="PROTEIN YIF1B-LIKE"/>
    <property type="match status" value="1"/>
</dbReference>
<evidence type="ECO:0000256" key="9">
    <source>
        <dbReference type="ARBA" id="ARBA00023034"/>
    </source>
</evidence>
<evidence type="ECO:0000256" key="1">
    <source>
        <dbReference type="ARBA" id="ARBA00004477"/>
    </source>
</evidence>
<dbReference type="Proteomes" id="UP000295252">
    <property type="component" value="Chromosome VIII"/>
</dbReference>
<evidence type="ECO:0000256" key="5">
    <source>
        <dbReference type="ARBA" id="ARBA00022692"/>
    </source>
</evidence>
<proteinExistence type="inferred from homology"/>
<evidence type="ECO:0000256" key="7">
    <source>
        <dbReference type="ARBA" id="ARBA00022927"/>
    </source>
</evidence>
<feature type="transmembrane region" description="Helical" evidence="11">
    <location>
        <begin position="188"/>
        <end position="209"/>
    </location>
</feature>
<dbReference type="GO" id="GO:0015031">
    <property type="term" value="P:protein transport"/>
    <property type="evidence" value="ECO:0007669"/>
    <property type="project" value="UniProtKB-KW"/>
</dbReference>
<evidence type="ECO:0000256" key="3">
    <source>
        <dbReference type="ARBA" id="ARBA00009727"/>
    </source>
</evidence>
<dbReference type="Gramene" id="CDP10247">
    <property type="protein sequence ID" value="CDP10247"/>
    <property type="gene ID" value="GSCOC_T00030910001"/>
</dbReference>
<dbReference type="OMA" id="TNGLLCW"/>
<keyword evidence="4" id="KW-0813">Transport</keyword>
<accession>A0A068UPN2</accession>
<dbReference type="EMBL" id="HG739127">
    <property type="protein sequence ID" value="CDP10247.1"/>
    <property type="molecule type" value="Genomic_DNA"/>
</dbReference>
<protein>
    <recommendedName>
        <fullName evidence="14">Protein YIP</fullName>
    </recommendedName>
</protein>
<evidence type="ECO:0000313" key="12">
    <source>
        <dbReference type="EMBL" id="CDP10247.1"/>
    </source>
</evidence>
<dbReference type="PANTHER" id="PTHR14083">
    <property type="entry name" value="YIP1 INTERACTING FACTOR HOMOLOG YIF1 PROTEIN"/>
    <property type="match status" value="1"/>
</dbReference>
<evidence type="ECO:0000256" key="11">
    <source>
        <dbReference type="SAM" id="Phobius"/>
    </source>
</evidence>
<feature type="transmembrane region" description="Helical" evidence="11">
    <location>
        <begin position="253"/>
        <end position="272"/>
    </location>
</feature>
<evidence type="ECO:0000256" key="6">
    <source>
        <dbReference type="ARBA" id="ARBA00022824"/>
    </source>
</evidence>
<feature type="transmembrane region" description="Helical" evidence="11">
    <location>
        <begin position="155"/>
        <end position="176"/>
    </location>
</feature>
<dbReference type="GO" id="GO:0000139">
    <property type="term" value="C:Golgi membrane"/>
    <property type="evidence" value="ECO:0007669"/>
    <property type="project" value="UniProtKB-SubCell"/>
</dbReference>
<dbReference type="GO" id="GO:0030134">
    <property type="term" value="C:COPII-coated ER to Golgi transport vesicle"/>
    <property type="evidence" value="ECO:0007669"/>
    <property type="project" value="TreeGrafter"/>
</dbReference>
<organism evidence="12 13">
    <name type="scientific">Coffea canephora</name>
    <name type="common">Robusta coffee</name>
    <dbReference type="NCBI Taxonomy" id="49390"/>
    <lineage>
        <taxon>Eukaryota</taxon>
        <taxon>Viridiplantae</taxon>
        <taxon>Streptophyta</taxon>
        <taxon>Embryophyta</taxon>
        <taxon>Tracheophyta</taxon>
        <taxon>Spermatophyta</taxon>
        <taxon>Magnoliopsida</taxon>
        <taxon>eudicotyledons</taxon>
        <taxon>Gunneridae</taxon>
        <taxon>Pentapetalae</taxon>
        <taxon>asterids</taxon>
        <taxon>lamiids</taxon>
        <taxon>Gentianales</taxon>
        <taxon>Rubiaceae</taxon>
        <taxon>Ixoroideae</taxon>
        <taxon>Gardenieae complex</taxon>
        <taxon>Bertiereae - Coffeeae clade</taxon>
        <taxon>Coffeeae</taxon>
        <taxon>Coffea</taxon>
    </lineage>
</organism>
<dbReference type="GO" id="GO:0005789">
    <property type="term" value="C:endoplasmic reticulum membrane"/>
    <property type="evidence" value="ECO:0007669"/>
    <property type="project" value="UniProtKB-SubCell"/>
</dbReference>
<reference evidence="13" key="1">
    <citation type="journal article" date="2014" name="Science">
        <title>The coffee genome provides insight into the convergent evolution of caffeine biosynthesis.</title>
        <authorList>
            <person name="Denoeud F."/>
            <person name="Carretero-Paulet L."/>
            <person name="Dereeper A."/>
            <person name="Droc G."/>
            <person name="Guyot R."/>
            <person name="Pietrella M."/>
            <person name="Zheng C."/>
            <person name="Alberti A."/>
            <person name="Anthony F."/>
            <person name="Aprea G."/>
            <person name="Aury J.M."/>
            <person name="Bento P."/>
            <person name="Bernard M."/>
            <person name="Bocs S."/>
            <person name="Campa C."/>
            <person name="Cenci A."/>
            <person name="Combes M.C."/>
            <person name="Crouzillat D."/>
            <person name="Da Silva C."/>
            <person name="Daddiego L."/>
            <person name="De Bellis F."/>
            <person name="Dussert S."/>
            <person name="Garsmeur O."/>
            <person name="Gayraud T."/>
            <person name="Guignon V."/>
            <person name="Jahn K."/>
            <person name="Jamilloux V."/>
            <person name="Joet T."/>
            <person name="Labadie K."/>
            <person name="Lan T."/>
            <person name="Leclercq J."/>
            <person name="Lepelley M."/>
            <person name="Leroy T."/>
            <person name="Li L.T."/>
            <person name="Librado P."/>
            <person name="Lopez L."/>
            <person name="Munoz A."/>
            <person name="Noel B."/>
            <person name="Pallavicini A."/>
            <person name="Perrotta G."/>
            <person name="Poncet V."/>
            <person name="Pot D."/>
            <person name="Priyono X."/>
            <person name="Rigoreau M."/>
            <person name="Rouard M."/>
            <person name="Rozas J."/>
            <person name="Tranchant-Dubreuil C."/>
            <person name="VanBuren R."/>
            <person name="Zhang Q."/>
            <person name="Andrade A.C."/>
            <person name="Argout X."/>
            <person name="Bertrand B."/>
            <person name="de Kochko A."/>
            <person name="Graziosi G."/>
            <person name="Henry R.J."/>
            <person name="Jayarama X."/>
            <person name="Ming R."/>
            <person name="Nagai C."/>
            <person name="Rounsley S."/>
            <person name="Sankoff D."/>
            <person name="Giuliano G."/>
            <person name="Albert V.A."/>
            <person name="Wincker P."/>
            <person name="Lashermes P."/>
        </authorList>
    </citation>
    <scope>NUCLEOTIDE SEQUENCE [LARGE SCALE GENOMIC DNA]</scope>
    <source>
        <strain evidence="13">cv. DH200-94</strain>
    </source>
</reference>
<evidence type="ECO:0000256" key="2">
    <source>
        <dbReference type="ARBA" id="ARBA00004653"/>
    </source>
</evidence>
<dbReference type="Pfam" id="PF03878">
    <property type="entry name" value="YIF1"/>
    <property type="match status" value="1"/>
</dbReference>
<dbReference type="InParanoid" id="A0A068UPN2"/>
<dbReference type="OrthoDB" id="337750at2759"/>
<keyword evidence="5 11" id="KW-0812">Transmembrane</keyword>
<keyword evidence="9" id="KW-0333">Golgi apparatus</keyword>
<keyword evidence="13" id="KW-1185">Reference proteome</keyword>
<evidence type="ECO:0000256" key="8">
    <source>
        <dbReference type="ARBA" id="ARBA00022989"/>
    </source>
</evidence>
<name>A0A068UPN2_COFCA</name>
<comment type="subcellular location">
    <subcellularLocation>
        <location evidence="1">Endoplasmic reticulum membrane</location>
        <topology evidence="1">Multi-pass membrane protein</topology>
    </subcellularLocation>
    <subcellularLocation>
        <location evidence="2">Golgi apparatus membrane</location>
        <topology evidence="2">Multi-pass membrane protein</topology>
    </subcellularLocation>
</comment>
<dbReference type="InterPro" id="IPR005578">
    <property type="entry name" value="Yif1_fam"/>
</dbReference>
<comment type="similarity">
    <text evidence="3">Belongs to the YIF1 family.</text>
</comment>
<dbReference type="STRING" id="49390.A0A068UPN2"/>